<feature type="domain" description="DC1" evidence="2">
    <location>
        <begin position="12"/>
        <end position="55"/>
    </location>
</feature>
<organism evidence="3 4">
    <name type="scientific">Gossypium stocksii</name>
    <dbReference type="NCBI Taxonomy" id="47602"/>
    <lineage>
        <taxon>Eukaryota</taxon>
        <taxon>Viridiplantae</taxon>
        <taxon>Streptophyta</taxon>
        <taxon>Embryophyta</taxon>
        <taxon>Tracheophyta</taxon>
        <taxon>Spermatophyta</taxon>
        <taxon>Magnoliopsida</taxon>
        <taxon>eudicotyledons</taxon>
        <taxon>Gunneridae</taxon>
        <taxon>Pentapetalae</taxon>
        <taxon>rosids</taxon>
        <taxon>malvids</taxon>
        <taxon>Malvales</taxon>
        <taxon>Malvaceae</taxon>
        <taxon>Malvoideae</taxon>
        <taxon>Gossypium</taxon>
    </lineage>
</organism>
<evidence type="ECO:0000313" key="4">
    <source>
        <dbReference type="Proteomes" id="UP000828251"/>
    </source>
</evidence>
<dbReference type="OrthoDB" id="1841377at2759"/>
<dbReference type="InterPro" id="IPR046349">
    <property type="entry name" value="C1-like_sf"/>
</dbReference>
<dbReference type="PANTHER" id="PTHR46477">
    <property type="entry name" value="CYSTEINE/HISTIDINE-RICH C1 DOMAIN FAMILY PROTEIN"/>
    <property type="match status" value="1"/>
</dbReference>
<keyword evidence="4" id="KW-1185">Reference proteome</keyword>
<sequence>MPILKKQKDWEHEHDFQLDNNAGVFTCDGCKEIGFGNCYKCSPERPCNYVLHVTCLNEKGTPLSNPLFKNCRFQFDRIRPLSVAPTCRICALDIQGRMYHCIKRKYSLHPHCATLQTTFSLPDSDMTIKLRRGTKLNFFKSKCLKCLKCGKKNRSSGNVQCLSYVS</sequence>
<gene>
    <name evidence="3" type="ORF">J1N35_036406</name>
</gene>
<name>A0A9D3UI90_9ROSI</name>
<evidence type="ECO:0000259" key="2">
    <source>
        <dbReference type="Pfam" id="PF03107"/>
    </source>
</evidence>
<dbReference type="Pfam" id="PF03107">
    <property type="entry name" value="C1_2"/>
    <property type="match status" value="1"/>
</dbReference>
<proteinExistence type="predicted"/>
<evidence type="ECO:0000256" key="1">
    <source>
        <dbReference type="ARBA" id="ARBA00022737"/>
    </source>
</evidence>
<dbReference type="SUPFAM" id="SSF57889">
    <property type="entry name" value="Cysteine-rich domain"/>
    <property type="match status" value="2"/>
</dbReference>
<dbReference type="Proteomes" id="UP000828251">
    <property type="component" value="Unassembled WGS sequence"/>
</dbReference>
<reference evidence="3 4" key="1">
    <citation type="journal article" date="2021" name="Plant Biotechnol. J.">
        <title>Multi-omics assisted identification of the key and species-specific regulatory components of drought-tolerant mechanisms in Gossypium stocksii.</title>
        <authorList>
            <person name="Yu D."/>
            <person name="Ke L."/>
            <person name="Zhang D."/>
            <person name="Wu Y."/>
            <person name="Sun Y."/>
            <person name="Mei J."/>
            <person name="Sun J."/>
            <person name="Sun Y."/>
        </authorList>
    </citation>
    <scope>NUCLEOTIDE SEQUENCE [LARGE SCALE GENOMIC DNA]</scope>
    <source>
        <strain evidence="4">cv. E1</strain>
        <tissue evidence="3">Leaf</tissue>
    </source>
</reference>
<dbReference type="InterPro" id="IPR004146">
    <property type="entry name" value="DC1"/>
</dbReference>
<dbReference type="AlphaFoldDB" id="A0A9D3UI90"/>
<protein>
    <recommendedName>
        <fullName evidence="2">DC1 domain-containing protein</fullName>
    </recommendedName>
</protein>
<evidence type="ECO:0000313" key="3">
    <source>
        <dbReference type="EMBL" id="KAH1045622.1"/>
    </source>
</evidence>
<dbReference type="EMBL" id="JAIQCV010000011">
    <property type="protein sequence ID" value="KAH1045622.1"/>
    <property type="molecule type" value="Genomic_DNA"/>
</dbReference>
<dbReference type="PANTHER" id="PTHR46477:SF14">
    <property type="entry name" value="C1 DOMAIN FAMILY PROTEIN, PUTATIVE-RELATED"/>
    <property type="match status" value="1"/>
</dbReference>
<accession>A0A9D3UI90</accession>
<keyword evidence="1" id="KW-0677">Repeat</keyword>
<comment type="caution">
    <text evidence="3">The sequence shown here is derived from an EMBL/GenBank/DDBJ whole genome shotgun (WGS) entry which is preliminary data.</text>
</comment>